<comment type="caution">
    <text evidence="1">The sequence shown here is derived from an EMBL/GenBank/DDBJ whole genome shotgun (WGS) entry which is preliminary data.</text>
</comment>
<proteinExistence type="predicted"/>
<organism evidence="1 2">
    <name type="scientific">Microbacterium murale</name>
    <dbReference type="NCBI Taxonomy" id="1081040"/>
    <lineage>
        <taxon>Bacteria</taxon>
        <taxon>Bacillati</taxon>
        <taxon>Actinomycetota</taxon>
        <taxon>Actinomycetes</taxon>
        <taxon>Micrococcales</taxon>
        <taxon>Microbacteriaceae</taxon>
        <taxon>Microbacterium</taxon>
    </lineage>
</organism>
<gene>
    <name evidence="1" type="ORF">GCM10007269_01080</name>
</gene>
<evidence type="ECO:0000313" key="1">
    <source>
        <dbReference type="EMBL" id="GGD61730.1"/>
    </source>
</evidence>
<keyword evidence="2" id="KW-1185">Reference proteome</keyword>
<sequence>MQAWALAGLILDVEVRHVCAVFGADEPARAAGAYADGACGDYPF</sequence>
<reference evidence="2" key="1">
    <citation type="journal article" date="2019" name="Int. J. Syst. Evol. Microbiol.">
        <title>The Global Catalogue of Microorganisms (GCM) 10K type strain sequencing project: providing services to taxonomists for standard genome sequencing and annotation.</title>
        <authorList>
            <consortium name="The Broad Institute Genomics Platform"/>
            <consortium name="The Broad Institute Genome Sequencing Center for Infectious Disease"/>
            <person name="Wu L."/>
            <person name="Ma J."/>
        </authorList>
    </citation>
    <scope>NUCLEOTIDE SEQUENCE [LARGE SCALE GENOMIC DNA]</scope>
    <source>
        <strain evidence="2">CCM 7640</strain>
    </source>
</reference>
<name>A0ABQ1R9W7_9MICO</name>
<dbReference type="Proteomes" id="UP000629365">
    <property type="component" value="Unassembled WGS sequence"/>
</dbReference>
<protein>
    <submittedName>
        <fullName evidence="1">Uncharacterized protein</fullName>
    </submittedName>
</protein>
<dbReference type="EMBL" id="BMCM01000001">
    <property type="protein sequence ID" value="GGD61730.1"/>
    <property type="molecule type" value="Genomic_DNA"/>
</dbReference>
<evidence type="ECO:0000313" key="2">
    <source>
        <dbReference type="Proteomes" id="UP000629365"/>
    </source>
</evidence>
<accession>A0ABQ1R9W7</accession>